<dbReference type="NCBIfam" id="TIGR04336">
    <property type="entry name" value="AmmeMemoSam_B"/>
    <property type="match status" value="1"/>
</dbReference>
<dbReference type="HAMAP" id="MF_00055">
    <property type="entry name" value="MEMO1"/>
    <property type="match status" value="1"/>
</dbReference>
<evidence type="ECO:0000256" key="2">
    <source>
        <dbReference type="HAMAP-Rule" id="MF_00055"/>
    </source>
</evidence>
<dbReference type="InterPro" id="IPR002737">
    <property type="entry name" value="MEMO1_fam"/>
</dbReference>
<dbReference type="Pfam" id="PF01875">
    <property type="entry name" value="Memo"/>
    <property type="match status" value="1"/>
</dbReference>
<comment type="caution">
    <text evidence="3">The sequence shown here is derived from an EMBL/GenBank/DDBJ whole genome shotgun (WGS) entry which is preliminary data.</text>
</comment>
<comment type="similarity">
    <text evidence="1 2">Belongs to the MEMO1 family.</text>
</comment>
<sequence>MNIRAPAVAGRFYDNSPERLESQLSDWLSSPQDPMPVKALIVPHAGYVYSGKVAADAYQYLRPISDKFKKVILVGPSHRYGFDGVAIPAADFFATPLGNIEIDRELSYALSQNALVAVTDQVHAPEHSLEVQLPFLQASLDSFTLLPIVYSKVTSQVLAELIETVWRDDETLLVISSDLSHYHTYDEACEIDKDTCQRIANFDMTLEPHQACGATGINAVLNLARARGYSLTEIDYRNSGDTGGNKERVVGYVSYLISAV</sequence>
<dbReference type="PANTHER" id="PTHR11060:SF0">
    <property type="entry name" value="PROTEIN MEMO1"/>
    <property type="match status" value="1"/>
</dbReference>
<evidence type="ECO:0000256" key="1">
    <source>
        <dbReference type="ARBA" id="ARBA00006315"/>
    </source>
</evidence>
<dbReference type="PANTHER" id="PTHR11060">
    <property type="entry name" value="PROTEIN MEMO1"/>
    <property type="match status" value="1"/>
</dbReference>
<dbReference type="CDD" id="cd07361">
    <property type="entry name" value="MEMO_like"/>
    <property type="match status" value="1"/>
</dbReference>
<keyword evidence="4" id="KW-1185">Reference proteome</keyword>
<gene>
    <name evidence="3" type="primary">amrB</name>
    <name evidence="3" type="ORF">CS022_05405</name>
</gene>
<dbReference type="RefSeq" id="WP_129121433.1">
    <property type="nucleotide sequence ID" value="NZ_PEIB01000004.1"/>
</dbReference>
<accession>A0A4Q0YSF3</accession>
<dbReference type="AlphaFoldDB" id="A0A4Q0YSF3"/>
<dbReference type="EMBL" id="PEIB01000004">
    <property type="protein sequence ID" value="RXJ74076.1"/>
    <property type="molecule type" value="Genomic_DNA"/>
</dbReference>
<organism evidence="3 4">
    <name type="scientific">Veronia nyctiphanis</name>
    <dbReference type="NCBI Taxonomy" id="1278244"/>
    <lineage>
        <taxon>Bacteria</taxon>
        <taxon>Pseudomonadati</taxon>
        <taxon>Pseudomonadota</taxon>
        <taxon>Gammaproteobacteria</taxon>
        <taxon>Vibrionales</taxon>
        <taxon>Vibrionaceae</taxon>
        <taxon>Veronia</taxon>
    </lineage>
</organism>
<name>A0A4Q0YSF3_9GAMM</name>
<dbReference type="OrthoDB" id="9782820at2"/>
<reference evidence="3 4" key="1">
    <citation type="submission" date="2017-10" db="EMBL/GenBank/DDBJ databases">
        <title>Nyctiphanis sp. nov., isolated from the stomach of the euphausiid Nyctiphanes simplex (Hansen, 1911) in the Gulf of California.</title>
        <authorList>
            <person name="Gomez-Gil B."/>
            <person name="Aguilar-Mendez M."/>
            <person name="Lopez-Cortes A."/>
            <person name="Gomez-Gutierrez J."/>
            <person name="Roque A."/>
            <person name="Lang E."/>
            <person name="Gonzalez-Castillo A."/>
        </authorList>
    </citation>
    <scope>NUCLEOTIDE SEQUENCE [LARGE SCALE GENOMIC DNA]</scope>
    <source>
        <strain evidence="3 4">CAIM 600</strain>
    </source>
</reference>
<dbReference type="Proteomes" id="UP000290287">
    <property type="component" value="Unassembled WGS sequence"/>
</dbReference>
<evidence type="ECO:0000313" key="4">
    <source>
        <dbReference type="Proteomes" id="UP000290287"/>
    </source>
</evidence>
<evidence type="ECO:0000313" key="3">
    <source>
        <dbReference type="EMBL" id="RXJ74076.1"/>
    </source>
</evidence>
<proteinExistence type="inferred from homology"/>
<dbReference type="Gene3D" id="3.40.830.10">
    <property type="entry name" value="LigB-like"/>
    <property type="match status" value="1"/>
</dbReference>
<protein>
    <recommendedName>
        <fullName evidence="2">MEMO1 family protein CS022_05405</fullName>
    </recommendedName>
</protein>